<evidence type="ECO:0000313" key="3">
    <source>
        <dbReference type="Proteomes" id="UP000619838"/>
    </source>
</evidence>
<dbReference type="Pfam" id="PF09603">
    <property type="entry name" value="Fib_succ_major"/>
    <property type="match status" value="1"/>
</dbReference>
<comment type="caution">
    <text evidence="2">The sequence shown here is derived from an EMBL/GenBank/DDBJ whole genome shotgun (WGS) entry which is preliminary data.</text>
</comment>
<reference evidence="2 3" key="1">
    <citation type="journal article" date="2020" name="Microorganisms">
        <title>Simultaneous Genome Sequencing of Prosthecochloris ethylica and Desulfuromonas acetoxidans within a Syntrophic Mixture Reveals Unique Pili and Protein Interactions.</title>
        <authorList>
            <person name="Kyndt J.A."/>
            <person name="Van Beeumen J.J."/>
            <person name="Meyer T.E."/>
        </authorList>
    </citation>
    <scope>NUCLEOTIDE SEQUENCE [LARGE SCALE GENOMIC DNA]</scope>
    <source>
        <strain evidence="2 3">N3</strain>
    </source>
</reference>
<dbReference type="InterPro" id="IPR011871">
    <property type="entry name" value="Fib_succ_major"/>
</dbReference>
<accession>A0ABR9XTI3</accession>
<name>A0ABR9XTI3_9CHLB</name>
<dbReference type="NCBIfam" id="TIGR02145">
    <property type="entry name" value="Fib_succ_major"/>
    <property type="match status" value="1"/>
</dbReference>
<protein>
    <submittedName>
        <fullName evidence="2">Fibrobacter succinogenes major paralogous domain-containing protein</fullName>
    </submittedName>
</protein>
<evidence type="ECO:0000313" key="2">
    <source>
        <dbReference type="EMBL" id="MBF0637284.1"/>
    </source>
</evidence>
<keyword evidence="3" id="KW-1185">Reference proteome</keyword>
<proteinExistence type="predicted"/>
<feature type="domain" description="Fibrobacter succinogenes major paralogous" evidence="1">
    <location>
        <begin position="41"/>
        <end position="224"/>
    </location>
</feature>
<organism evidence="2 3">
    <name type="scientific">Prosthecochloris ethylica</name>
    <dbReference type="NCBI Taxonomy" id="2743976"/>
    <lineage>
        <taxon>Bacteria</taxon>
        <taxon>Pseudomonadati</taxon>
        <taxon>Chlorobiota</taxon>
        <taxon>Chlorobiia</taxon>
        <taxon>Chlorobiales</taxon>
        <taxon>Chlorobiaceae</taxon>
        <taxon>Prosthecochloris</taxon>
    </lineage>
</organism>
<gene>
    <name evidence="2" type="ORF">INT08_08880</name>
</gene>
<evidence type="ECO:0000259" key="1">
    <source>
        <dbReference type="Pfam" id="PF09603"/>
    </source>
</evidence>
<dbReference type="EMBL" id="JADGII010000016">
    <property type="protein sequence ID" value="MBF0637284.1"/>
    <property type="molecule type" value="Genomic_DNA"/>
</dbReference>
<dbReference type="Proteomes" id="UP000619838">
    <property type="component" value="Unassembled WGS sequence"/>
</dbReference>
<sequence>MTFRYIFQLPFVTVLLLCWSAYGFVADAAVRDIDGNVYRTVSLNGMVWMAENLAVSHYRNGDAVRHARSTAEWVDAARKREGAWCYYYNSSASGAAFGKLYNWYAVSDPRGLAPEGWRVPTDRDWENLAGLFGGKIAAGRYLKASSGWSPPGSSATNSSGFSALPGGYRRSDGKFMYQKAIGLFWSSTKFVRGYAWFRNMNSRNAVLFRNDTGMGNGLSVRCVRQY</sequence>